<dbReference type="Proteomes" id="UP001595882">
    <property type="component" value="Unassembled WGS sequence"/>
</dbReference>
<evidence type="ECO:0000256" key="1">
    <source>
        <dbReference type="ARBA" id="ARBA00022475"/>
    </source>
</evidence>
<comment type="caution">
    <text evidence="6">The sequence shown here is derived from an EMBL/GenBank/DDBJ whole genome shotgun (WGS) entry which is preliminary data.</text>
</comment>
<evidence type="ECO:0000256" key="4">
    <source>
        <dbReference type="ARBA" id="ARBA00023136"/>
    </source>
</evidence>
<accession>A0ABV8WXA2</accession>
<evidence type="ECO:0000313" key="7">
    <source>
        <dbReference type="Proteomes" id="UP001595882"/>
    </source>
</evidence>
<dbReference type="InterPro" id="IPR003810">
    <property type="entry name" value="Mntp/YtaF"/>
</dbReference>
<dbReference type="EMBL" id="JBHSDT010000008">
    <property type="protein sequence ID" value="MFC4403693.1"/>
    <property type="molecule type" value="Genomic_DNA"/>
</dbReference>
<keyword evidence="7" id="KW-1185">Reference proteome</keyword>
<sequence>MITLTLVAIAISMDSFFIAFTYGLKKMELSIGQMAKIAAIVGSVITLSMTVGKLIVKYLSESQAEIIAGAILVIIGIVFLLSNVKLTVNRLPLWKKLFFFFDILKKPMKADLDQSGKINGVEVLVLGIALSLDSIGAGVAISMLDVPRIIAALMVMTITLLFLKLGLITGKYFSGFQKMDRLSFIPGCILIVIGMTKIILAPL</sequence>
<keyword evidence="2 5" id="KW-0812">Transmembrane</keyword>
<organism evidence="6 7">
    <name type="scientific">Gracilibacillus xinjiangensis</name>
    <dbReference type="NCBI Taxonomy" id="1193282"/>
    <lineage>
        <taxon>Bacteria</taxon>
        <taxon>Bacillati</taxon>
        <taxon>Bacillota</taxon>
        <taxon>Bacilli</taxon>
        <taxon>Bacillales</taxon>
        <taxon>Bacillaceae</taxon>
        <taxon>Gracilibacillus</taxon>
    </lineage>
</organism>
<evidence type="ECO:0000313" key="6">
    <source>
        <dbReference type="EMBL" id="MFC4403693.1"/>
    </source>
</evidence>
<keyword evidence="4 5" id="KW-0472">Membrane</keyword>
<proteinExistence type="predicted"/>
<dbReference type="PANTHER" id="PTHR35529">
    <property type="entry name" value="MANGANESE EFFLUX PUMP MNTP-RELATED"/>
    <property type="match status" value="1"/>
</dbReference>
<feature type="transmembrane region" description="Helical" evidence="5">
    <location>
        <begin position="123"/>
        <end position="143"/>
    </location>
</feature>
<dbReference type="RefSeq" id="WP_390252225.1">
    <property type="nucleotide sequence ID" value="NZ_JBHSDT010000008.1"/>
</dbReference>
<dbReference type="Pfam" id="PF02659">
    <property type="entry name" value="Mntp"/>
    <property type="match status" value="2"/>
</dbReference>
<feature type="transmembrane region" description="Helical" evidence="5">
    <location>
        <begin position="66"/>
        <end position="86"/>
    </location>
</feature>
<dbReference type="InterPro" id="IPR018247">
    <property type="entry name" value="EF_Hand_1_Ca_BS"/>
</dbReference>
<dbReference type="PANTHER" id="PTHR35529:SF2">
    <property type="entry name" value="SPORULATION PROTEIN YTAF-RELATED"/>
    <property type="match status" value="1"/>
</dbReference>
<keyword evidence="3 5" id="KW-1133">Transmembrane helix</keyword>
<reference evidence="7" key="1">
    <citation type="journal article" date="2019" name="Int. J. Syst. Evol. Microbiol.">
        <title>The Global Catalogue of Microorganisms (GCM) 10K type strain sequencing project: providing services to taxonomists for standard genome sequencing and annotation.</title>
        <authorList>
            <consortium name="The Broad Institute Genomics Platform"/>
            <consortium name="The Broad Institute Genome Sequencing Center for Infectious Disease"/>
            <person name="Wu L."/>
            <person name="Ma J."/>
        </authorList>
    </citation>
    <scope>NUCLEOTIDE SEQUENCE [LARGE SCALE GENOMIC DNA]</scope>
    <source>
        <strain evidence="7">CCUG 37865</strain>
    </source>
</reference>
<keyword evidence="1" id="KW-1003">Cell membrane</keyword>
<evidence type="ECO:0000256" key="3">
    <source>
        <dbReference type="ARBA" id="ARBA00022989"/>
    </source>
</evidence>
<evidence type="ECO:0000256" key="2">
    <source>
        <dbReference type="ARBA" id="ARBA00022692"/>
    </source>
</evidence>
<dbReference type="PROSITE" id="PS00018">
    <property type="entry name" value="EF_HAND_1"/>
    <property type="match status" value="1"/>
</dbReference>
<evidence type="ECO:0000256" key="5">
    <source>
        <dbReference type="SAM" id="Phobius"/>
    </source>
</evidence>
<feature type="transmembrane region" description="Helical" evidence="5">
    <location>
        <begin position="37"/>
        <end position="60"/>
    </location>
</feature>
<feature type="transmembrane region" description="Helical" evidence="5">
    <location>
        <begin position="149"/>
        <end position="170"/>
    </location>
</feature>
<name>A0ABV8WXA2_9BACI</name>
<feature type="transmembrane region" description="Helical" evidence="5">
    <location>
        <begin position="182"/>
        <end position="200"/>
    </location>
</feature>
<gene>
    <name evidence="6" type="ORF">ACFOY7_11495</name>
</gene>
<protein>
    <submittedName>
        <fullName evidence="6">Manganese efflux pump</fullName>
    </submittedName>
</protein>
<feature type="transmembrane region" description="Helical" evidence="5">
    <location>
        <begin position="6"/>
        <end position="25"/>
    </location>
</feature>